<gene>
    <name evidence="1" type="ORF">S03H2_38531</name>
</gene>
<dbReference type="AlphaFoldDB" id="X1HSU0"/>
<evidence type="ECO:0000313" key="1">
    <source>
        <dbReference type="EMBL" id="GAH56909.1"/>
    </source>
</evidence>
<sequence>DKIATSAISENRELGFAVEAVIAKISQELVQDIPRKAAICCPEQEYYDYPDPCNAWLASLEPDVERGASPQLDVYYWRQISDVTGYLRGRFAVRYVKVDPPGNRKVILEYPKIQLDAIGELDRGAPDDGMFGGEPRGQLADADGDGIADAKWIPLDNITTNKGKTIYAAIRVIDNSAMLNVNTAYKFDPCEVPLIRERIDGSSQMQINLDGLARRPINPGDDDANEIHFARCGTTGDPNWDAFEDGMIWRIESPAGGYVPFDISDELEMRYRYCITS</sequence>
<proteinExistence type="predicted"/>
<organism evidence="1">
    <name type="scientific">marine sediment metagenome</name>
    <dbReference type="NCBI Taxonomy" id="412755"/>
    <lineage>
        <taxon>unclassified sequences</taxon>
        <taxon>metagenomes</taxon>
        <taxon>ecological metagenomes</taxon>
    </lineage>
</organism>
<feature type="non-terminal residue" evidence="1">
    <location>
        <position position="277"/>
    </location>
</feature>
<dbReference type="EMBL" id="BARU01023761">
    <property type="protein sequence ID" value="GAH56909.1"/>
    <property type="molecule type" value="Genomic_DNA"/>
</dbReference>
<feature type="non-terminal residue" evidence="1">
    <location>
        <position position="1"/>
    </location>
</feature>
<comment type="caution">
    <text evidence="1">The sequence shown here is derived from an EMBL/GenBank/DDBJ whole genome shotgun (WGS) entry which is preliminary data.</text>
</comment>
<name>X1HSU0_9ZZZZ</name>
<accession>X1HSU0</accession>
<protein>
    <submittedName>
        <fullName evidence="1">Uncharacterized protein</fullName>
    </submittedName>
</protein>
<reference evidence="1" key="1">
    <citation type="journal article" date="2014" name="Front. Microbiol.">
        <title>High frequency of phylogenetically diverse reductive dehalogenase-homologous genes in deep subseafloor sedimentary metagenomes.</title>
        <authorList>
            <person name="Kawai M."/>
            <person name="Futagami T."/>
            <person name="Toyoda A."/>
            <person name="Takaki Y."/>
            <person name="Nishi S."/>
            <person name="Hori S."/>
            <person name="Arai W."/>
            <person name="Tsubouchi T."/>
            <person name="Morono Y."/>
            <person name="Uchiyama I."/>
            <person name="Ito T."/>
            <person name="Fujiyama A."/>
            <person name="Inagaki F."/>
            <person name="Takami H."/>
        </authorList>
    </citation>
    <scope>NUCLEOTIDE SEQUENCE</scope>
    <source>
        <strain evidence="1">Expedition CK06-06</strain>
    </source>
</reference>